<dbReference type="GO" id="GO:0016973">
    <property type="term" value="P:poly(A)+ mRNA export from nucleus"/>
    <property type="evidence" value="ECO:0007669"/>
    <property type="project" value="TreeGrafter"/>
</dbReference>
<comment type="caution">
    <text evidence="3">The sequence shown here is derived from an EMBL/GenBank/DDBJ whole genome shotgun (WGS) entry which is preliminary data.</text>
</comment>
<evidence type="ECO:0000313" key="3">
    <source>
        <dbReference type="EMBL" id="KAE8657591.1"/>
    </source>
</evidence>
<dbReference type="Proteomes" id="UP000436088">
    <property type="component" value="Unassembled WGS sequence"/>
</dbReference>
<dbReference type="PANTHER" id="PTHR33416:SF20">
    <property type="entry name" value="NUCLEAR PORE COMPLEX PROTEIN NUP1"/>
    <property type="match status" value="1"/>
</dbReference>
<organism evidence="3 4">
    <name type="scientific">Hibiscus syriacus</name>
    <name type="common">Rose of Sharon</name>
    <dbReference type="NCBI Taxonomy" id="106335"/>
    <lineage>
        <taxon>Eukaryota</taxon>
        <taxon>Viridiplantae</taxon>
        <taxon>Streptophyta</taxon>
        <taxon>Embryophyta</taxon>
        <taxon>Tracheophyta</taxon>
        <taxon>Spermatophyta</taxon>
        <taxon>Magnoliopsida</taxon>
        <taxon>eudicotyledons</taxon>
        <taxon>Gunneridae</taxon>
        <taxon>Pentapetalae</taxon>
        <taxon>rosids</taxon>
        <taxon>malvids</taxon>
        <taxon>Malvales</taxon>
        <taxon>Malvaceae</taxon>
        <taxon>Malvoideae</taxon>
        <taxon>Hibiscus</taxon>
    </lineage>
</organism>
<evidence type="ECO:0000259" key="2">
    <source>
        <dbReference type="Pfam" id="PF13966"/>
    </source>
</evidence>
<dbReference type="PANTHER" id="PTHR33416">
    <property type="entry name" value="NUCLEAR PORE COMPLEX PROTEIN NUP1"/>
    <property type="match status" value="1"/>
</dbReference>
<proteinExistence type="predicted"/>
<accession>A0A6A2WHM4</accession>
<dbReference type="GO" id="GO:0005635">
    <property type="term" value="C:nuclear envelope"/>
    <property type="evidence" value="ECO:0007669"/>
    <property type="project" value="TreeGrafter"/>
</dbReference>
<dbReference type="Pfam" id="PF13966">
    <property type="entry name" value="zf-RVT"/>
    <property type="match status" value="1"/>
</dbReference>
<protein>
    <submittedName>
        <fullName evidence="3">Prefoldin 1</fullName>
    </submittedName>
</protein>
<feature type="region of interest" description="Disordered" evidence="1">
    <location>
        <begin position="354"/>
        <end position="424"/>
    </location>
</feature>
<evidence type="ECO:0000256" key="1">
    <source>
        <dbReference type="SAM" id="MobiDB-lite"/>
    </source>
</evidence>
<reference evidence="3" key="1">
    <citation type="submission" date="2019-09" db="EMBL/GenBank/DDBJ databases">
        <title>Draft genome information of white flower Hibiscus syriacus.</title>
        <authorList>
            <person name="Kim Y.-M."/>
        </authorList>
    </citation>
    <scope>NUCLEOTIDE SEQUENCE [LARGE SCALE GENOMIC DNA]</scope>
    <source>
        <strain evidence="3">YM2019G1</strain>
    </source>
</reference>
<evidence type="ECO:0000313" key="4">
    <source>
        <dbReference type="Proteomes" id="UP000436088"/>
    </source>
</evidence>
<feature type="region of interest" description="Disordered" evidence="1">
    <location>
        <begin position="57"/>
        <end position="76"/>
    </location>
</feature>
<dbReference type="EMBL" id="VEPZ02001757">
    <property type="protein sequence ID" value="KAE8657591.1"/>
    <property type="molecule type" value="Genomic_DNA"/>
</dbReference>
<keyword evidence="4" id="KW-1185">Reference proteome</keyword>
<sequence>MVLQVVDEVVSAPAELAKAYMGSRTTKTFVSRPGLQNQVSRGDLTFQSNKIFPSTSSTMSLMPRSSGHVGSLRNSFVTPRSRGRSAIYSMARTPCSRVNSAITLKSSGTASDVFGGPSSSQSAWEQNRISGCRNGVLKRRNSVLDNDIGSVGPIRRIRQKSNFSSITFSVPASAGPLSAHVGVNSSAGLGSLAENGDNITARSSFTTVPSNSSQVASKILQLDMSVSPGEKVPTNLLPSMLHGQALKSLETVDTSKFLENMHDNDELNGSCTALTGFQDSISHKHDMVKENGSTLLVGLPDKSVPAVTGARTNSLMKDNNVPSVSAAGSSVIKSVLQQPQLKSQAFQMSAHEDYLDDDDDYPNGSTQAEGRGRLDKCVTGTKSAASEAIEKPSRLSEVEPISSAAFSQKPDLKRPDESTSTEKNAGITFPVVKMAISSVQSAFVVSPSTPTANKEAISSHSNAPYMHRIGEEVSAAKQSNVAVTTYGFASTHGGDFSLVTGSSGVKLATISDKKLENSSSFATTAHGTTNHLSDKTEKENNLNEIFCRKPEAAITSSVSTSTSAGSIFEFGASKDSSTLNNGSLASSPFSFASPAPLCVPSVGQIPSSAAATNSDASVAVTTAASSTANATISCIGNPSAEASIHSFAPVFKFSSSRDPSTSVSTLSATLGEVTKSKTQDTSLGSVGIFPFGGASAFTSSGSSIFGGTSEVKSAASNTTGTTAEVASTGNSSFSGLSSAITNSASGFFSNTFSTVTSTGNGILGGTSATTSIGNGILGGTSTTSTGNGIFGGTPATTGTGCSTFGGTSLAIDGTGSGIFSTKSAVMSTGSSIFGFSAPAASTSTTQTQGLNPFNAVNTQASSVGTGIGSSTQSMPIQFSSSASSPSFGLGGNTTFFSGSSMFGSSASNTKPFCSGATFESSSSSSETNTLSSSSGITSGAFGSNWQAPKTPIFGSSSSGFSFGSSPSVSAPSSAPSVFGSSTGASSSSIFSFTSAVAATTSQHVFGNTSSRLVFGSTPSTHNDQMEDSMAEDTVQASPTVAPFQQEISPPASGFIFGSSNPSGLGGSFQFGSQPSIAAPQNPSPFLASGSLELGAEGSFSLGTSGGDKSGRKYVKARRQRKKGKLKTHWPSSIDIPPTCFHALEVLVATLCRSKESDLQILQDSGSARIRYSQKLLMFEILHGYGIILLIRLYGIATKKAGKNSEFGHWFLGVWEWKIELRRDLSEWELTLWSEFLQVLNRAVSSAPGLEKLKWSDTIDGIYNSKSYCTKLACAGKLEDPIWKMVWFKFVPPKVSAFVWKVVHQRLLVILELEKRVVLCNDNSLCKFCNRKLESINHLCVIVKLFCKFGNVGVVCGR</sequence>
<feature type="domain" description="Reverse transcriptase zinc-binding" evidence="2">
    <location>
        <begin position="1270"/>
        <end position="1340"/>
    </location>
</feature>
<dbReference type="GO" id="GO:0071763">
    <property type="term" value="P:nuclear membrane organization"/>
    <property type="evidence" value="ECO:0007669"/>
    <property type="project" value="TreeGrafter"/>
</dbReference>
<gene>
    <name evidence="3" type="ORF">F3Y22_tig00116989pilonHSYRG00502</name>
</gene>
<feature type="compositionally biased region" description="Basic and acidic residues" evidence="1">
    <location>
        <begin position="388"/>
        <end position="397"/>
    </location>
</feature>
<dbReference type="InterPro" id="IPR026960">
    <property type="entry name" value="RVT-Znf"/>
</dbReference>
<name>A0A6A2WHM4_HIBSY</name>